<dbReference type="Proteomes" id="UP000184693">
    <property type="component" value="Unassembled WGS sequence"/>
</dbReference>
<gene>
    <name evidence="1" type="ORF">SAMN05444168_3732</name>
</gene>
<protein>
    <submittedName>
        <fullName evidence="1">Molybdate transport system substrate-binding protein</fullName>
    </submittedName>
</protein>
<dbReference type="GO" id="GO:0030973">
    <property type="term" value="F:molybdate ion binding"/>
    <property type="evidence" value="ECO:0007669"/>
    <property type="project" value="TreeGrafter"/>
</dbReference>
<dbReference type="Pfam" id="PF13531">
    <property type="entry name" value="SBP_bac_11"/>
    <property type="match status" value="1"/>
</dbReference>
<dbReference type="AlphaFoldDB" id="A0A1N6HXW5"/>
<reference evidence="1 2" key="1">
    <citation type="submission" date="2016-11" db="EMBL/GenBank/DDBJ databases">
        <authorList>
            <person name="Jaros S."/>
            <person name="Januszkiewicz K."/>
            <person name="Wedrychowicz H."/>
        </authorList>
    </citation>
    <scope>NUCLEOTIDE SEQUENCE [LARGE SCALE GENOMIC DNA]</scope>
    <source>
        <strain evidence="1 2">GAS86</strain>
    </source>
</reference>
<sequence length="234" mass="24935">MQQLSIKSAGAARGLIGRVCDEFFASHGIKLSSDFAAVGTTFDRVSEAMRTHEDCGLTILTSAFFQRLQQAFPQRVTPGGSLGSTTTCFACRGDAGAFQVSTVDALRRTLSEVDAVYTGDTRQSTVGRHLIYVLEAFDLRGKLRPDIVEFPGGAQAVAALAGVEGKGVLAFAQRSEVLQIPEVLFVGPLPEAFHLATEYVLGVIDKAPAAEDFAAFLTAGLQESTRRESGFDPV</sequence>
<organism evidence="1 2">
    <name type="scientific">Paraburkholderia phenazinium</name>
    <dbReference type="NCBI Taxonomy" id="60549"/>
    <lineage>
        <taxon>Bacteria</taxon>
        <taxon>Pseudomonadati</taxon>
        <taxon>Pseudomonadota</taxon>
        <taxon>Betaproteobacteria</taxon>
        <taxon>Burkholderiales</taxon>
        <taxon>Burkholderiaceae</taxon>
        <taxon>Paraburkholderia</taxon>
    </lineage>
</organism>
<dbReference type="RefSeq" id="WP_074265570.1">
    <property type="nucleotide sequence ID" value="NZ_FSRM01000001.1"/>
</dbReference>
<evidence type="ECO:0000313" key="1">
    <source>
        <dbReference type="EMBL" id="SIO24475.1"/>
    </source>
</evidence>
<dbReference type="EMBL" id="FSRM01000001">
    <property type="protein sequence ID" value="SIO24475.1"/>
    <property type="molecule type" value="Genomic_DNA"/>
</dbReference>
<dbReference type="PANTHER" id="PTHR30632:SF11">
    <property type="entry name" value="BLR4797 PROTEIN"/>
    <property type="match status" value="1"/>
</dbReference>
<dbReference type="GO" id="GO:0015689">
    <property type="term" value="P:molybdate ion transport"/>
    <property type="evidence" value="ECO:0007669"/>
    <property type="project" value="TreeGrafter"/>
</dbReference>
<dbReference type="PANTHER" id="PTHR30632">
    <property type="entry name" value="MOLYBDATE-BINDING PERIPLASMIC PROTEIN"/>
    <property type="match status" value="1"/>
</dbReference>
<accession>A0A1N6HXW5</accession>
<dbReference type="InterPro" id="IPR050682">
    <property type="entry name" value="ModA/WtpA"/>
</dbReference>
<evidence type="ECO:0000313" key="2">
    <source>
        <dbReference type="Proteomes" id="UP000184693"/>
    </source>
</evidence>
<dbReference type="SUPFAM" id="SSF53850">
    <property type="entry name" value="Periplasmic binding protein-like II"/>
    <property type="match status" value="1"/>
</dbReference>
<proteinExistence type="predicted"/>
<dbReference type="Gene3D" id="3.40.190.10">
    <property type="entry name" value="Periplasmic binding protein-like II"/>
    <property type="match status" value="2"/>
</dbReference>
<name>A0A1N6HXW5_9BURK</name>